<dbReference type="Proteomes" id="UP000032247">
    <property type="component" value="Unassembled WGS sequence"/>
</dbReference>
<evidence type="ECO:0000313" key="2">
    <source>
        <dbReference type="Proteomes" id="UP000032247"/>
    </source>
</evidence>
<proteinExistence type="predicted"/>
<comment type="caution">
    <text evidence="1">The sequence shown here is derived from an EMBL/GenBank/DDBJ whole genome shotgun (WGS) entry which is preliminary data.</text>
</comment>
<reference evidence="1 2" key="1">
    <citation type="submission" date="2014-12" db="EMBL/GenBank/DDBJ databases">
        <title>Comparative genome analysis of Bacillus coagulans HM-08, Clostridium butyricum HM-68, Bacillus subtilis HM-66 and Bacillus licheniformis BL-09.</title>
        <authorList>
            <person name="Zhang H."/>
        </authorList>
    </citation>
    <scope>NUCLEOTIDE SEQUENCE [LARGE SCALE GENOMIC DNA]</scope>
    <source>
        <strain evidence="1 2">HM-66</strain>
    </source>
</reference>
<dbReference type="STRING" id="483913.AN935_05315"/>
<dbReference type="AlphaFoldDB" id="A0A0D1L833"/>
<sequence length="63" mass="6919">MNRNVVVTIGSMIFGSLTSGSIKTSTTIARKRKNAMTLARRRKRNTIVSLVKNTDILAVIAKD</sequence>
<protein>
    <submittedName>
        <fullName evidence="1">Uncharacterized protein</fullName>
    </submittedName>
</protein>
<accession>A0A0D1L833</accession>
<name>A0A0D1L833_BACIU</name>
<gene>
    <name evidence="1" type="ORF">SC09_Contig19orf00274</name>
</gene>
<organism evidence="1 2">
    <name type="scientific">Bacillus subtilis</name>
    <dbReference type="NCBI Taxonomy" id="1423"/>
    <lineage>
        <taxon>Bacteria</taxon>
        <taxon>Bacillati</taxon>
        <taxon>Bacillota</taxon>
        <taxon>Bacilli</taxon>
        <taxon>Bacillales</taxon>
        <taxon>Bacillaceae</taxon>
        <taxon>Bacillus</taxon>
    </lineage>
</organism>
<evidence type="ECO:0000313" key="1">
    <source>
        <dbReference type="EMBL" id="KIU11966.1"/>
    </source>
</evidence>
<dbReference type="EMBL" id="JXBC01000002">
    <property type="protein sequence ID" value="KIU11966.1"/>
    <property type="molecule type" value="Genomic_DNA"/>
</dbReference>